<dbReference type="PRINTS" id="PR00107">
    <property type="entry name" value="PHOSPHOCPHPR"/>
</dbReference>
<accession>A0A5M6IPL7</accession>
<evidence type="ECO:0000256" key="9">
    <source>
        <dbReference type="ARBA" id="ARBA00022597"/>
    </source>
</evidence>
<dbReference type="SUPFAM" id="SSF52009">
    <property type="entry name" value="Phosphohistidine domain"/>
    <property type="match status" value="1"/>
</dbReference>
<comment type="subcellular location">
    <subcellularLocation>
        <location evidence="5">Cytoplasm</location>
    </subcellularLocation>
</comment>
<evidence type="ECO:0000256" key="11">
    <source>
        <dbReference type="ARBA" id="ARBA00022683"/>
    </source>
</evidence>
<keyword evidence="14" id="KW-0460">Magnesium</keyword>
<evidence type="ECO:0000256" key="4">
    <source>
        <dbReference type="ARBA" id="ARBA00002788"/>
    </source>
</evidence>
<gene>
    <name evidence="19" type="primary">ptsP</name>
    <name evidence="19" type="ORF">F1189_23945</name>
</gene>
<dbReference type="Gene3D" id="3.50.30.10">
    <property type="entry name" value="Phosphohistidine domain"/>
    <property type="match status" value="1"/>
</dbReference>
<dbReference type="EMBL" id="VWPK01000049">
    <property type="protein sequence ID" value="KAA5609508.1"/>
    <property type="molecule type" value="Genomic_DNA"/>
</dbReference>
<evidence type="ECO:0000259" key="17">
    <source>
        <dbReference type="PROSITE" id="PS51096"/>
    </source>
</evidence>
<dbReference type="PANTHER" id="PTHR46244">
    <property type="entry name" value="PHOSPHOENOLPYRUVATE-PROTEIN PHOSPHOTRANSFERASE"/>
    <property type="match status" value="1"/>
</dbReference>
<proteinExistence type="inferred from homology"/>
<dbReference type="GO" id="GO:0016020">
    <property type="term" value="C:membrane"/>
    <property type="evidence" value="ECO:0007669"/>
    <property type="project" value="InterPro"/>
</dbReference>
<dbReference type="Pfam" id="PF05524">
    <property type="entry name" value="PEP-utilisers_N"/>
    <property type="match status" value="1"/>
</dbReference>
<comment type="similarity">
    <text evidence="6">Belongs to the PEP-utilizing enzyme family.</text>
</comment>
<dbReference type="InterPro" id="IPR012844">
    <property type="entry name" value="DhaM_N"/>
</dbReference>
<dbReference type="PROSITE" id="PS51350">
    <property type="entry name" value="PTS_HPR_DOM"/>
    <property type="match status" value="1"/>
</dbReference>
<keyword evidence="13" id="KW-0418">Kinase</keyword>
<evidence type="ECO:0000256" key="1">
    <source>
        <dbReference type="ARBA" id="ARBA00000683"/>
    </source>
</evidence>
<dbReference type="AlphaFoldDB" id="A0A5M6IPL7"/>
<dbReference type="InterPro" id="IPR015813">
    <property type="entry name" value="Pyrv/PenolPyrv_kinase-like_dom"/>
</dbReference>
<evidence type="ECO:0000256" key="7">
    <source>
        <dbReference type="ARBA" id="ARBA00022448"/>
    </source>
</evidence>
<dbReference type="InterPro" id="IPR004701">
    <property type="entry name" value="PTS_EIIA_man-typ"/>
</dbReference>
<dbReference type="InterPro" id="IPR023151">
    <property type="entry name" value="PEP_util_CS"/>
</dbReference>
<keyword evidence="8" id="KW-0963">Cytoplasm</keyword>
<protein>
    <submittedName>
        <fullName evidence="19">Phosphoenolpyruvate--protein phosphotransferase</fullName>
        <ecNumber evidence="19">2.7.3.9</ecNumber>
    </submittedName>
</protein>
<dbReference type="InterPro" id="IPR008279">
    <property type="entry name" value="PEP-util_enz_mobile_dom"/>
</dbReference>
<name>A0A5M6IPL7_9PROT</name>
<evidence type="ECO:0000256" key="3">
    <source>
        <dbReference type="ARBA" id="ARBA00001946"/>
    </source>
</evidence>
<comment type="catalytic activity">
    <reaction evidence="2">
        <text>dihydroxyacetone + phosphoenolpyruvate = dihydroxyacetone phosphate + pyruvate</text>
        <dbReference type="Rhea" id="RHEA:18381"/>
        <dbReference type="ChEBI" id="CHEBI:15361"/>
        <dbReference type="ChEBI" id="CHEBI:16016"/>
        <dbReference type="ChEBI" id="CHEBI:57642"/>
        <dbReference type="ChEBI" id="CHEBI:58702"/>
        <dbReference type="EC" id="2.7.1.121"/>
    </reaction>
</comment>
<dbReference type="Pfam" id="PF02896">
    <property type="entry name" value="PEP-utilizers_C"/>
    <property type="match status" value="1"/>
</dbReference>
<comment type="subunit">
    <text evidence="15">Homodimer. The dihydroxyacetone kinase complex is composed of a homodimer of DhaM, a homodimer of DhaK and the subunit DhaL.</text>
</comment>
<dbReference type="Gene3D" id="3.30.1340.10">
    <property type="entry name" value="HPr-like"/>
    <property type="match status" value="1"/>
</dbReference>
<dbReference type="InterPro" id="IPR036662">
    <property type="entry name" value="PTS_EIIA_man-typ_sf"/>
</dbReference>
<dbReference type="SUPFAM" id="SSF47831">
    <property type="entry name" value="Enzyme I of the PEP:sugar phosphotransferase system HPr-binding (sub)domain"/>
    <property type="match status" value="1"/>
</dbReference>
<evidence type="ECO:0000256" key="12">
    <source>
        <dbReference type="ARBA" id="ARBA00022723"/>
    </source>
</evidence>
<dbReference type="Pfam" id="PF03610">
    <property type="entry name" value="EIIA-man"/>
    <property type="match status" value="1"/>
</dbReference>
<dbReference type="PRINTS" id="PR01736">
    <property type="entry name" value="PHPHTRNFRASE"/>
</dbReference>
<feature type="region of interest" description="Disordered" evidence="16">
    <location>
        <begin position="133"/>
        <end position="161"/>
    </location>
</feature>
<dbReference type="GO" id="GO:0005737">
    <property type="term" value="C:cytoplasm"/>
    <property type="evidence" value="ECO:0007669"/>
    <property type="project" value="UniProtKB-SubCell"/>
</dbReference>
<dbReference type="EC" id="2.7.3.9" evidence="19"/>
<dbReference type="PANTHER" id="PTHR46244:SF6">
    <property type="entry name" value="PHOSPHOENOLPYRUVATE-PROTEIN PHOSPHOTRANSFERASE"/>
    <property type="match status" value="1"/>
</dbReference>
<dbReference type="OrthoDB" id="9765468at2"/>
<dbReference type="NCBIfam" id="TIGR01417">
    <property type="entry name" value="PTS_I_fam"/>
    <property type="match status" value="1"/>
</dbReference>
<comment type="catalytic activity">
    <reaction evidence="1">
        <text>L-histidyl-[protein] + phosphoenolpyruvate = N(pros)-phospho-L-histidyl-[protein] + pyruvate</text>
        <dbReference type="Rhea" id="RHEA:23880"/>
        <dbReference type="Rhea" id="RHEA-COMP:9745"/>
        <dbReference type="Rhea" id="RHEA-COMP:9746"/>
        <dbReference type="ChEBI" id="CHEBI:15361"/>
        <dbReference type="ChEBI" id="CHEBI:29979"/>
        <dbReference type="ChEBI" id="CHEBI:58702"/>
        <dbReference type="ChEBI" id="CHEBI:64837"/>
        <dbReference type="EC" id="2.7.3.9"/>
    </reaction>
</comment>
<dbReference type="SUPFAM" id="SSF55594">
    <property type="entry name" value="HPr-like"/>
    <property type="match status" value="1"/>
</dbReference>
<evidence type="ECO:0000256" key="15">
    <source>
        <dbReference type="ARBA" id="ARBA00046577"/>
    </source>
</evidence>
<evidence type="ECO:0000313" key="20">
    <source>
        <dbReference type="Proteomes" id="UP000325255"/>
    </source>
</evidence>
<dbReference type="InterPro" id="IPR050499">
    <property type="entry name" value="PEP-utilizing_PTS_enzyme"/>
</dbReference>
<dbReference type="Gene3D" id="3.20.20.60">
    <property type="entry name" value="Phosphoenolpyruvate-binding domains"/>
    <property type="match status" value="1"/>
</dbReference>
<dbReference type="InterPro" id="IPR000121">
    <property type="entry name" value="PEP_util_C"/>
</dbReference>
<dbReference type="SUPFAM" id="SSF51621">
    <property type="entry name" value="Phosphoenolpyruvate/pyruvate domain"/>
    <property type="match status" value="1"/>
</dbReference>
<comment type="function">
    <text evidence="4">Component of the dihydroxyacetone kinase complex, which is responsible for the phosphoenolpyruvate (PEP)-dependent phosphorylation of dihydroxyacetone. DhaM serves as the phosphoryl donor. Is phosphorylated by phosphoenolpyruvate in an EI- and HPr-dependent reaction, and a phosphorelay system on histidine residues finally leads to phosphoryl transfer to DhaL and dihydroxyacetone.</text>
</comment>
<dbReference type="InterPro" id="IPR000032">
    <property type="entry name" value="HPr-like"/>
</dbReference>
<feature type="domain" description="HPr" evidence="18">
    <location>
        <begin position="158"/>
        <end position="252"/>
    </location>
</feature>
<keyword evidence="11" id="KW-0598">Phosphotransferase system</keyword>
<dbReference type="InterPro" id="IPR036637">
    <property type="entry name" value="Phosphohistidine_dom_sf"/>
</dbReference>
<dbReference type="Pfam" id="PF00391">
    <property type="entry name" value="PEP-utilizers"/>
    <property type="match status" value="1"/>
</dbReference>
<evidence type="ECO:0000256" key="10">
    <source>
        <dbReference type="ARBA" id="ARBA00022679"/>
    </source>
</evidence>
<dbReference type="Gene3D" id="3.40.50.510">
    <property type="entry name" value="Phosphotransferase system, mannose-type IIA component"/>
    <property type="match status" value="1"/>
</dbReference>
<dbReference type="GO" id="GO:0047324">
    <property type="term" value="F:phosphoenolpyruvate-glycerone phosphotransferase activity"/>
    <property type="evidence" value="ECO:0007669"/>
    <property type="project" value="UniProtKB-EC"/>
</dbReference>
<dbReference type="GO" id="GO:0046872">
    <property type="term" value="F:metal ion binding"/>
    <property type="evidence" value="ECO:0007669"/>
    <property type="project" value="UniProtKB-KW"/>
</dbReference>
<dbReference type="PROSITE" id="PS00742">
    <property type="entry name" value="PEP_ENZYMES_2"/>
    <property type="match status" value="1"/>
</dbReference>
<keyword evidence="9" id="KW-0762">Sugar transport</keyword>
<dbReference type="GO" id="GO:0008965">
    <property type="term" value="F:phosphoenolpyruvate-protein phosphotransferase activity"/>
    <property type="evidence" value="ECO:0007669"/>
    <property type="project" value="UniProtKB-EC"/>
</dbReference>
<evidence type="ECO:0000256" key="5">
    <source>
        <dbReference type="ARBA" id="ARBA00004496"/>
    </source>
</evidence>
<comment type="caution">
    <text evidence="19">The sequence shown here is derived from an EMBL/GenBank/DDBJ whole genome shotgun (WGS) entry which is preliminary data.</text>
</comment>
<keyword evidence="12" id="KW-0479">Metal-binding</keyword>
<dbReference type="PROSITE" id="PS51096">
    <property type="entry name" value="PTS_EIIA_TYPE_4"/>
    <property type="match status" value="1"/>
</dbReference>
<sequence>MPAQVGLLLVSHSRPLGEAVEVLARQMVGPALPIAVAAGAGPDGAELGTDAVAIAAALEELAADPQAGVLVLMDLGSAILSAGMALELVAPEIAARVRLCAAPLVEGAVAAAVSAAAGASLEVVTAEAEAALTPKRDQLGPTEDGAPPAEATSIAKEDTAEDAEVADPLGLHLRPAARIVACAGGFAAQVSLRNLATGAGPASAASLTALTGLGVRAGQRVRVAASGTDAAAAVAAIAGILRAPPGTPADVEVAPSVPVTGRAIPVVPGVAFGPVLRLGTVRPPIARAPVADPGAEAARLRQVVAASAAEIEAEVRAGVGGDILLAHAALLRDPAILERALSLVATQRCPAAAGWNDAIEETARTYDGLADPVLRGRAADVRDAGARVLRGLLGGEAAELPPGPPAVLVAEDLLPSLAARLDPARVLGVIDRRGGPASHAAILLRGAGIPTVMGAAALVPATGGGVAALDGGSGEVWIDPDDATLAQVRQRQASAASVTAGVALVDGVLRLADGRGIEFWANVASQRDAEAAARAGARGIGLLRTEMLFLDRADPPDEAEQAALVAAIMEPFRGRPVVVRTLDAGADKPLPWLGMAPEANPYLGVRGVRLLLARPAVFETQLRALLRAGSGLDLRIMLPMVTCAEEVTAARAALECAHAALVAAGLAHAWPVPLGIMVEVPAAALEAKALAGCADFFSIGTNDLTQYVLAAERGHPALGRFADASHPAVLRLCRDVVEAGCACDRPVSVCGEAAGDPRIAALLVELGVTRLSMSPAAFAVVAGALRN</sequence>
<evidence type="ECO:0000256" key="6">
    <source>
        <dbReference type="ARBA" id="ARBA00007837"/>
    </source>
</evidence>
<dbReference type="RefSeq" id="WP_150043580.1">
    <property type="nucleotide sequence ID" value="NZ_OW485601.1"/>
</dbReference>
<organism evidence="19 20">
    <name type="scientific">Rhodovastum atsumiense</name>
    <dbReference type="NCBI Taxonomy" id="504468"/>
    <lineage>
        <taxon>Bacteria</taxon>
        <taxon>Pseudomonadati</taxon>
        <taxon>Pseudomonadota</taxon>
        <taxon>Alphaproteobacteria</taxon>
        <taxon>Acetobacterales</taxon>
        <taxon>Acetobacteraceae</taxon>
        <taxon>Rhodovastum</taxon>
    </lineage>
</organism>
<evidence type="ECO:0000256" key="8">
    <source>
        <dbReference type="ARBA" id="ARBA00022490"/>
    </source>
</evidence>
<evidence type="ECO:0000256" key="13">
    <source>
        <dbReference type="ARBA" id="ARBA00022777"/>
    </source>
</evidence>
<dbReference type="InterPro" id="IPR008731">
    <property type="entry name" value="PTS_EIN"/>
</dbReference>
<feature type="domain" description="PTS EIIA type-4" evidence="17">
    <location>
        <begin position="4"/>
        <end position="139"/>
    </location>
</feature>
<evidence type="ECO:0000313" key="19">
    <source>
        <dbReference type="EMBL" id="KAA5609508.1"/>
    </source>
</evidence>
<evidence type="ECO:0000256" key="2">
    <source>
        <dbReference type="ARBA" id="ARBA00001113"/>
    </source>
</evidence>
<dbReference type="InterPro" id="IPR035895">
    <property type="entry name" value="HPr-like_sf"/>
</dbReference>
<dbReference type="SUPFAM" id="SSF53062">
    <property type="entry name" value="PTS system fructose IIA component-like"/>
    <property type="match status" value="1"/>
</dbReference>
<keyword evidence="10 19" id="KW-0808">Transferase</keyword>
<evidence type="ECO:0000256" key="16">
    <source>
        <dbReference type="SAM" id="MobiDB-lite"/>
    </source>
</evidence>
<dbReference type="GO" id="GO:0009401">
    <property type="term" value="P:phosphoenolpyruvate-dependent sugar phosphotransferase system"/>
    <property type="evidence" value="ECO:0007669"/>
    <property type="project" value="UniProtKB-KW"/>
</dbReference>
<evidence type="ECO:0000256" key="14">
    <source>
        <dbReference type="ARBA" id="ARBA00022842"/>
    </source>
</evidence>
<dbReference type="Pfam" id="PF00381">
    <property type="entry name" value="PTS-HPr"/>
    <property type="match status" value="1"/>
</dbReference>
<dbReference type="InterPro" id="IPR006318">
    <property type="entry name" value="PTS_EI-like"/>
</dbReference>
<dbReference type="Gene3D" id="1.10.274.10">
    <property type="entry name" value="PtsI, HPr-binding domain"/>
    <property type="match status" value="1"/>
</dbReference>
<dbReference type="Proteomes" id="UP000325255">
    <property type="component" value="Unassembled WGS sequence"/>
</dbReference>
<keyword evidence="7" id="KW-0813">Transport</keyword>
<comment type="cofactor">
    <cofactor evidence="3">
        <name>Mg(2+)</name>
        <dbReference type="ChEBI" id="CHEBI:18420"/>
    </cofactor>
</comment>
<dbReference type="InterPro" id="IPR036618">
    <property type="entry name" value="PtsI_HPr-bd_sf"/>
</dbReference>
<dbReference type="InterPro" id="IPR040442">
    <property type="entry name" value="Pyrv_kinase-like_dom_sf"/>
</dbReference>
<keyword evidence="19" id="KW-0670">Pyruvate</keyword>
<dbReference type="CDD" id="cd00367">
    <property type="entry name" value="PTS-HPr_like"/>
    <property type="match status" value="1"/>
</dbReference>
<evidence type="ECO:0000259" key="18">
    <source>
        <dbReference type="PROSITE" id="PS51350"/>
    </source>
</evidence>
<reference evidence="19 20" key="1">
    <citation type="submission" date="2019-09" db="EMBL/GenBank/DDBJ databases">
        <title>Genome sequence of Rhodovastum atsumiense, a diverse member of the Acetobacteraceae family of non-sulfur purple photosynthetic bacteria.</title>
        <authorList>
            <person name="Meyer T."/>
            <person name="Kyndt J."/>
        </authorList>
    </citation>
    <scope>NUCLEOTIDE SEQUENCE [LARGE SCALE GENOMIC DNA]</scope>
    <source>
        <strain evidence="19 20">DSM 21279</strain>
    </source>
</reference>
<keyword evidence="20" id="KW-1185">Reference proteome</keyword>
<dbReference type="NCBIfam" id="TIGR02364">
    <property type="entry name" value="dha_pts"/>
    <property type="match status" value="1"/>
</dbReference>